<organism evidence="4 5">
    <name type="scientific">Marinobacter fuscus</name>
    <dbReference type="NCBI Taxonomy" id="2109942"/>
    <lineage>
        <taxon>Bacteria</taxon>
        <taxon>Pseudomonadati</taxon>
        <taxon>Pseudomonadota</taxon>
        <taxon>Gammaproteobacteria</taxon>
        <taxon>Pseudomonadales</taxon>
        <taxon>Marinobacteraceae</taxon>
        <taxon>Marinobacter</taxon>
    </lineage>
</organism>
<dbReference type="EC" id="2.7.7.7" evidence="1"/>
<reference evidence="4 5" key="1">
    <citation type="submission" date="2018-03" db="EMBL/GenBank/DDBJ databases">
        <title>Marinobacter brunus sp. nov., a marine bacterium of Gamma-proteobacteria isolated from the surface seawater of the South China Sea.</title>
        <authorList>
            <person name="Cheng H."/>
            <person name="Wu Y.-H."/>
            <person name="Xamxidin M."/>
            <person name="Xu X.-W."/>
        </authorList>
    </citation>
    <scope>NUCLEOTIDE SEQUENCE [LARGE SCALE GENOMIC DNA]</scope>
    <source>
        <strain evidence="4 5">NH169-3</strain>
    </source>
</reference>
<evidence type="ECO:0000256" key="2">
    <source>
        <dbReference type="ARBA" id="ARBA00022932"/>
    </source>
</evidence>
<dbReference type="AlphaFoldDB" id="A0A2T1K3Y3"/>
<dbReference type="PANTHER" id="PTHR11669">
    <property type="entry name" value="REPLICATION FACTOR C / DNA POLYMERASE III GAMMA-TAU SUBUNIT"/>
    <property type="match status" value="1"/>
</dbReference>
<dbReference type="EMBL" id="PXNP01000109">
    <property type="protein sequence ID" value="PSF04807.1"/>
    <property type="molecule type" value="Genomic_DNA"/>
</dbReference>
<comment type="caution">
    <text evidence="4">The sequence shown here is derived from an EMBL/GenBank/DDBJ whole genome shotgun (WGS) entry which is preliminary data.</text>
</comment>
<keyword evidence="2" id="KW-0239">DNA-directed DNA polymerase</keyword>
<gene>
    <name evidence="4" type="ORF">C7H09_17395</name>
</gene>
<dbReference type="Gene3D" id="3.40.50.300">
    <property type="entry name" value="P-loop containing nucleotide triphosphate hydrolases"/>
    <property type="match status" value="1"/>
</dbReference>
<evidence type="ECO:0000313" key="4">
    <source>
        <dbReference type="EMBL" id="PSF04807.1"/>
    </source>
</evidence>
<protein>
    <recommendedName>
        <fullName evidence="1">DNA-directed DNA polymerase</fullName>
        <ecNumber evidence="1">2.7.7.7</ecNumber>
    </recommendedName>
</protein>
<keyword evidence="2" id="KW-0808">Transferase</keyword>
<dbReference type="SUPFAM" id="SSF52540">
    <property type="entry name" value="P-loop containing nucleoside triphosphate hydrolases"/>
    <property type="match status" value="1"/>
</dbReference>
<dbReference type="GO" id="GO:0003887">
    <property type="term" value="F:DNA-directed DNA polymerase activity"/>
    <property type="evidence" value="ECO:0007669"/>
    <property type="project" value="UniProtKB-KW"/>
</dbReference>
<evidence type="ECO:0000256" key="3">
    <source>
        <dbReference type="ARBA" id="ARBA00049244"/>
    </source>
</evidence>
<dbReference type="PANTHER" id="PTHR11669:SF8">
    <property type="entry name" value="DNA POLYMERASE III SUBUNIT DELTA"/>
    <property type="match status" value="1"/>
</dbReference>
<dbReference type="InterPro" id="IPR027417">
    <property type="entry name" value="P-loop_NTPase"/>
</dbReference>
<dbReference type="InterPro" id="IPR050238">
    <property type="entry name" value="DNA_Rep/Repair_Clamp_Loader"/>
</dbReference>
<dbReference type="OrthoDB" id="9811073at2"/>
<comment type="catalytic activity">
    <reaction evidence="3">
        <text>DNA(n) + a 2'-deoxyribonucleoside 5'-triphosphate = DNA(n+1) + diphosphate</text>
        <dbReference type="Rhea" id="RHEA:22508"/>
        <dbReference type="Rhea" id="RHEA-COMP:17339"/>
        <dbReference type="Rhea" id="RHEA-COMP:17340"/>
        <dbReference type="ChEBI" id="CHEBI:33019"/>
        <dbReference type="ChEBI" id="CHEBI:61560"/>
        <dbReference type="ChEBI" id="CHEBI:173112"/>
        <dbReference type="EC" id="2.7.7.7"/>
    </reaction>
</comment>
<dbReference type="RefSeq" id="WP_106765094.1">
    <property type="nucleotide sequence ID" value="NZ_PXNP01000109.1"/>
</dbReference>
<accession>A0A2T1K3Y3</accession>
<sequence length="343" mass="37550">MTDIAATMPWLERAWSRVQHRLSQQRLPHALLVIGEQGVGKRAWADAVAGLLLCERPVNAVPDRPVACGQCRQCELVVAGSHPDVRVYAPEKSRVVKIDQIRALSSFAVGSPRVAHHKVAIVDRADQLNINAANALLKTLEEPQADTTLLLLQEAGRPVLPTIRSRCQSLTIPVPGPEEASAWLTARAGCLDAAERPASAVLAKSLWLAGNAPRLAFEYATGEYPALRDEAFEAFRQFMKGQVTVGDAAKRFKALGLDDTLWLFESWAADLARCGAGGEVSDPEAADMLAYLARTNPPWRAHELLDMVKESRSAAVYNASPELEASRLLIAWRSLMPRKQQRT</sequence>
<evidence type="ECO:0000313" key="5">
    <source>
        <dbReference type="Proteomes" id="UP000239866"/>
    </source>
</evidence>
<dbReference type="GO" id="GO:0009360">
    <property type="term" value="C:DNA polymerase III complex"/>
    <property type="evidence" value="ECO:0007669"/>
    <property type="project" value="TreeGrafter"/>
</dbReference>
<dbReference type="Pfam" id="PF13177">
    <property type="entry name" value="DNA_pol3_delta2"/>
    <property type="match status" value="1"/>
</dbReference>
<proteinExistence type="predicted"/>
<keyword evidence="2" id="KW-0548">Nucleotidyltransferase</keyword>
<evidence type="ECO:0000256" key="1">
    <source>
        <dbReference type="ARBA" id="ARBA00012417"/>
    </source>
</evidence>
<keyword evidence="5" id="KW-1185">Reference proteome</keyword>
<dbReference type="Proteomes" id="UP000239866">
    <property type="component" value="Unassembled WGS sequence"/>
</dbReference>
<dbReference type="GO" id="GO:0006261">
    <property type="term" value="P:DNA-templated DNA replication"/>
    <property type="evidence" value="ECO:0007669"/>
    <property type="project" value="TreeGrafter"/>
</dbReference>
<name>A0A2T1K3Y3_9GAMM</name>